<keyword evidence="1" id="KW-0732">Signal</keyword>
<dbReference type="OrthoDB" id="625601at2759"/>
<feature type="chain" id="PRO_5032804883" description="Aminotransferase-like plant mobile domain-containing protein" evidence="1">
    <location>
        <begin position="25"/>
        <end position="511"/>
    </location>
</feature>
<dbReference type="AlphaFoldDB" id="A0A843W5B6"/>
<accession>A0A843W5B6</accession>
<gene>
    <name evidence="3" type="ORF">Taro_037907</name>
</gene>
<comment type="caution">
    <text evidence="3">The sequence shown here is derived from an EMBL/GenBank/DDBJ whole genome shotgun (WGS) entry which is preliminary data.</text>
</comment>
<evidence type="ECO:0000259" key="2">
    <source>
        <dbReference type="Pfam" id="PF10536"/>
    </source>
</evidence>
<dbReference type="PANTHER" id="PTHR46033">
    <property type="entry name" value="PROTEIN MAIN-LIKE 2"/>
    <property type="match status" value="1"/>
</dbReference>
<feature type="signal peptide" evidence="1">
    <location>
        <begin position="1"/>
        <end position="24"/>
    </location>
</feature>
<protein>
    <recommendedName>
        <fullName evidence="2">Aminotransferase-like plant mobile domain-containing protein</fullName>
    </recommendedName>
</protein>
<keyword evidence="4" id="KW-1185">Reference proteome</keyword>
<organism evidence="3 4">
    <name type="scientific">Colocasia esculenta</name>
    <name type="common">Wild taro</name>
    <name type="synonym">Arum esculentum</name>
    <dbReference type="NCBI Taxonomy" id="4460"/>
    <lineage>
        <taxon>Eukaryota</taxon>
        <taxon>Viridiplantae</taxon>
        <taxon>Streptophyta</taxon>
        <taxon>Embryophyta</taxon>
        <taxon>Tracheophyta</taxon>
        <taxon>Spermatophyta</taxon>
        <taxon>Magnoliopsida</taxon>
        <taxon>Liliopsida</taxon>
        <taxon>Araceae</taxon>
        <taxon>Aroideae</taxon>
        <taxon>Colocasieae</taxon>
        <taxon>Colocasia</taxon>
    </lineage>
</organism>
<dbReference type="EMBL" id="NMUH01003346">
    <property type="protein sequence ID" value="MQM05102.1"/>
    <property type="molecule type" value="Genomic_DNA"/>
</dbReference>
<feature type="domain" description="Aminotransferase-like plant mobile" evidence="2">
    <location>
        <begin position="37"/>
        <end position="291"/>
    </location>
</feature>
<dbReference type="Proteomes" id="UP000652761">
    <property type="component" value="Unassembled WGS sequence"/>
</dbReference>
<evidence type="ECO:0000256" key="1">
    <source>
        <dbReference type="SAM" id="SignalP"/>
    </source>
</evidence>
<dbReference type="GO" id="GO:0010073">
    <property type="term" value="P:meristem maintenance"/>
    <property type="evidence" value="ECO:0007669"/>
    <property type="project" value="InterPro"/>
</dbReference>
<evidence type="ECO:0000313" key="3">
    <source>
        <dbReference type="EMBL" id="MQM05102.1"/>
    </source>
</evidence>
<sequence length="511" mass="58368">MRQKPRGDMRIRVSWTLVLPVFLAFPPFQRDRIEEIGFGEIFRMDRMRPDPALTQALRSRWDMEATAFVFPWGHMIPSLEDVSQITGLRVYGRPVSGFMYPCYHDIAERLLELPVERRSSLVPQRTVQESLGLYGVARQTGDDADEHMEQHVRSSRSELASEPGAQADMDLHRFLILFLGRLLFVTRGDTVHCRFLPLLEDLSAVGSYAWGAAFLAHQYDSLGTSERQTSTSDFYPFLQVRAYLHLPALGRGVLERPGLVPIARHWDSRRDSRSLGYHLERLQEAIDNYPYLDSYLGEGDEGQPWLVQACPYFGRSVWLHALNLVLPLHLYLSQRSLGHRQSVVEFPARDRFRRPGRSFQGLHDTTDWREQAKKQIDNWERRGRAIKSYATTDDTYPQAYALKYGGKVYKSARHQVDVAGEIASLRALLYSAVQDREAVQRQTAELRRELERVRSIGAGGASYSRGAGGSPSLLEAQLAGAVLRAEEAQRHLEEREMDLRLTTEHAMDLQG</sequence>
<evidence type="ECO:0000313" key="4">
    <source>
        <dbReference type="Proteomes" id="UP000652761"/>
    </source>
</evidence>
<reference evidence="3" key="1">
    <citation type="submission" date="2017-07" db="EMBL/GenBank/DDBJ databases">
        <title>Taro Niue Genome Assembly and Annotation.</title>
        <authorList>
            <person name="Atibalentja N."/>
            <person name="Keating K."/>
            <person name="Fields C.J."/>
        </authorList>
    </citation>
    <scope>NUCLEOTIDE SEQUENCE</scope>
    <source>
        <strain evidence="3">Niue_2</strain>
        <tissue evidence="3">Leaf</tissue>
    </source>
</reference>
<dbReference type="InterPro" id="IPR019557">
    <property type="entry name" value="AminoTfrase-like_pln_mobile"/>
</dbReference>
<dbReference type="PANTHER" id="PTHR46033:SF8">
    <property type="entry name" value="PROTEIN MAINTENANCE OF MERISTEMS-LIKE"/>
    <property type="match status" value="1"/>
</dbReference>
<name>A0A843W5B6_COLES</name>
<dbReference type="InterPro" id="IPR044824">
    <property type="entry name" value="MAIN-like"/>
</dbReference>
<dbReference type="Pfam" id="PF10536">
    <property type="entry name" value="PMD"/>
    <property type="match status" value="1"/>
</dbReference>
<proteinExistence type="predicted"/>